<dbReference type="Gene3D" id="1.10.357.10">
    <property type="entry name" value="Tetracycline Repressor, domain 2"/>
    <property type="match status" value="1"/>
</dbReference>
<dbReference type="InterPro" id="IPR023851">
    <property type="entry name" value="Tscrpt_reg_TetR-type"/>
</dbReference>
<proteinExistence type="predicted"/>
<protein>
    <submittedName>
        <fullName evidence="6">Mycofactocin system transcriptional regulator</fullName>
    </submittedName>
</protein>
<feature type="DNA-binding region" description="H-T-H motif" evidence="4">
    <location>
        <begin position="39"/>
        <end position="58"/>
    </location>
</feature>
<keyword evidence="7" id="KW-1185">Reference proteome</keyword>
<evidence type="ECO:0000313" key="7">
    <source>
        <dbReference type="Proteomes" id="UP000664382"/>
    </source>
</evidence>
<dbReference type="InterPro" id="IPR001647">
    <property type="entry name" value="HTH_TetR"/>
</dbReference>
<dbReference type="InterPro" id="IPR009057">
    <property type="entry name" value="Homeodomain-like_sf"/>
</dbReference>
<name>A0A939MQE5_9MICO</name>
<dbReference type="RefSeq" id="WP_208098556.1">
    <property type="nucleotide sequence ID" value="NZ_JAGDYM010000014.1"/>
</dbReference>
<evidence type="ECO:0000256" key="1">
    <source>
        <dbReference type="ARBA" id="ARBA00023015"/>
    </source>
</evidence>
<dbReference type="SUPFAM" id="SSF46689">
    <property type="entry name" value="Homeodomain-like"/>
    <property type="match status" value="1"/>
</dbReference>
<evidence type="ECO:0000313" key="6">
    <source>
        <dbReference type="EMBL" id="MBO1902797.1"/>
    </source>
</evidence>
<dbReference type="Pfam" id="PF00440">
    <property type="entry name" value="TetR_N"/>
    <property type="match status" value="1"/>
</dbReference>
<dbReference type="GO" id="GO:0003700">
    <property type="term" value="F:DNA-binding transcription factor activity"/>
    <property type="evidence" value="ECO:0007669"/>
    <property type="project" value="TreeGrafter"/>
</dbReference>
<dbReference type="InterPro" id="IPR023772">
    <property type="entry name" value="DNA-bd_HTH_TetR-type_CS"/>
</dbReference>
<dbReference type="EMBL" id="JAGDYM010000014">
    <property type="protein sequence ID" value="MBO1902797.1"/>
    <property type="molecule type" value="Genomic_DNA"/>
</dbReference>
<dbReference type="InterPro" id="IPR041347">
    <property type="entry name" value="MftR_C"/>
</dbReference>
<evidence type="ECO:0000256" key="3">
    <source>
        <dbReference type="ARBA" id="ARBA00023163"/>
    </source>
</evidence>
<dbReference type="PANTHER" id="PTHR30055">
    <property type="entry name" value="HTH-TYPE TRANSCRIPTIONAL REGULATOR RUTR"/>
    <property type="match status" value="1"/>
</dbReference>
<keyword evidence="1" id="KW-0805">Transcription regulation</keyword>
<dbReference type="PROSITE" id="PS01081">
    <property type="entry name" value="HTH_TETR_1"/>
    <property type="match status" value="1"/>
</dbReference>
<dbReference type="Gene3D" id="1.10.10.60">
    <property type="entry name" value="Homeodomain-like"/>
    <property type="match status" value="1"/>
</dbReference>
<dbReference type="InterPro" id="IPR050109">
    <property type="entry name" value="HTH-type_TetR-like_transc_reg"/>
</dbReference>
<evidence type="ECO:0000256" key="4">
    <source>
        <dbReference type="PROSITE-ProRule" id="PRU00335"/>
    </source>
</evidence>
<reference evidence="6" key="1">
    <citation type="submission" date="2021-03" db="EMBL/GenBank/DDBJ databases">
        <title>Leucobacter chromiisoli sp. nov., isolated from chromium-containing soil of chemical plant.</title>
        <authorList>
            <person name="Xu Z."/>
        </authorList>
    </citation>
    <scope>NUCLEOTIDE SEQUENCE</scope>
    <source>
        <strain evidence="6">S27</strain>
    </source>
</reference>
<keyword evidence="2 4" id="KW-0238">DNA-binding</keyword>
<keyword evidence="3" id="KW-0804">Transcription</keyword>
<dbReference type="GO" id="GO:0000976">
    <property type="term" value="F:transcription cis-regulatory region binding"/>
    <property type="evidence" value="ECO:0007669"/>
    <property type="project" value="TreeGrafter"/>
</dbReference>
<feature type="domain" description="HTH tetR-type" evidence="5">
    <location>
        <begin position="16"/>
        <end position="76"/>
    </location>
</feature>
<organism evidence="6 7">
    <name type="scientific">Leucobacter weissii</name>
    <dbReference type="NCBI Taxonomy" id="1983706"/>
    <lineage>
        <taxon>Bacteria</taxon>
        <taxon>Bacillati</taxon>
        <taxon>Actinomycetota</taxon>
        <taxon>Actinomycetes</taxon>
        <taxon>Micrococcales</taxon>
        <taxon>Microbacteriaceae</taxon>
        <taxon>Leucobacter</taxon>
    </lineage>
</organism>
<dbReference type="PRINTS" id="PR00455">
    <property type="entry name" value="HTHTETR"/>
</dbReference>
<comment type="caution">
    <text evidence="6">The sequence shown here is derived from an EMBL/GenBank/DDBJ whole genome shotgun (WGS) entry which is preliminary data.</text>
</comment>
<dbReference type="Pfam" id="PF17754">
    <property type="entry name" value="TetR_C_14"/>
    <property type="match status" value="1"/>
</dbReference>
<accession>A0A939MQE5</accession>
<dbReference type="NCBIfam" id="TIGR03968">
    <property type="entry name" value="mycofact_TetR"/>
    <property type="match status" value="1"/>
</dbReference>
<gene>
    <name evidence="6" type="primary">mftR</name>
    <name evidence="6" type="ORF">J4H92_12660</name>
</gene>
<dbReference type="PANTHER" id="PTHR30055:SF238">
    <property type="entry name" value="MYCOFACTOCIN BIOSYNTHESIS TRANSCRIPTIONAL REGULATOR MFTR-RELATED"/>
    <property type="match status" value="1"/>
</dbReference>
<evidence type="ECO:0000259" key="5">
    <source>
        <dbReference type="PROSITE" id="PS50977"/>
    </source>
</evidence>
<dbReference type="PROSITE" id="PS50977">
    <property type="entry name" value="HTH_TETR_2"/>
    <property type="match status" value="1"/>
</dbReference>
<evidence type="ECO:0000256" key="2">
    <source>
        <dbReference type="ARBA" id="ARBA00023125"/>
    </source>
</evidence>
<dbReference type="Proteomes" id="UP000664382">
    <property type="component" value="Unassembled WGS sequence"/>
</dbReference>
<sequence>MSDSPGSSPRIGRTPATTHGELSHVALTLFLERGFDNTTVEEVAAAAGISRRTLFRYFASKNDLPWGDFDHLLETMRAHLSDIDRRRPLAEALRQAIIDFNRYPEHELPFHRGRMNLLLNVPSLTAHSTLRYAAWRQVIAEYVGERRGEHVDALTPQAVAWACLGLCLSAYEQWLAHEDQDLIVLLESAFSTAESVFGALSGEP</sequence>
<dbReference type="AlphaFoldDB" id="A0A939MQE5"/>